<name>A0A120FPK4_9HYPH</name>
<dbReference type="AlphaFoldDB" id="A0A120FPK4"/>
<dbReference type="InterPro" id="IPR014942">
    <property type="entry name" value="AbiEii"/>
</dbReference>
<sequence>MPVNERYRQQVALLVQTIPAVAEEKDFALKGGTAINLFVRDMPRLSVDIDLTFLPVMPRDESLAAIESALLRIKKRVEDSVASVRVFESRQNDGSLTRLVVQDRNRTQIKIEVTPVLRGCVFAPEMRTVSAAVEEEFGFAEIQVVSFADLYAGKIMAALDRQHPRDLFDIRDLLVNEGISDELRQGFIVYLISHGRPIAEVITSGQKDITAEYEKNFEGMAVNDVPLADLLDARAQLVEILIGAMPMPHREFLVGFKKGAPDWDKLGLAGAADLPAVRFKQQNLDKLNGSTRASLTERLATVLGIGEC</sequence>
<evidence type="ECO:0000313" key="1">
    <source>
        <dbReference type="EMBL" id="KWV57097.1"/>
    </source>
</evidence>
<proteinExistence type="predicted"/>
<dbReference type="EMBL" id="LNCD01000032">
    <property type="protein sequence ID" value="KWV57097.1"/>
    <property type="molecule type" value="Genomic_DNA"/>
</dbReference>
<accession>A0A120FPK4</accession>
<dbReference type="Proteomes" id="UP000068164">
    <property type="component" value="Unassembled WGS sequence"/>
</dbReference>
<reference evidence="1 2" key="1">
    <citation type="submission" date="2015-11" db="EMBL/GenBank/DDBJ databases">
        <title>Draft Genome Sequence of the Strain BR 10423 (Rhizobium sp.) isolated from nodules of Mimosa pudica.</title>
        <authorList>
            <person name="Barauna A.C."/>
            <person name="Zilli J.E."/>
            <person name="Simoes-Araujo J.L."/>
            <person name="Reis V.M."/>
            <person name="James E.K."/>
            <person name="Reis F.B.Jr."/>
            <person name="Rouws L.F."/>
            <person name="Passos S.R."/>
            <person name="Gois S.R."/>
        </authorList>
    </citation>
    <scope>NUCLEOTIDE SEQUENCE [LARGE SCALE GENOMIC DNA]</scope>
    <source>
        <strain evidence="1 2">BR10423</strain>
    </source>
</reference>
<evidence type="ECO:0008006" key="3">
    <source>
        <dbReference type="Google" id="ProtNLM"/>
    </source>
</evidence>
<evidence type="ECO:0000313" key="2">
    <source>
        <dbReference type="Proteomes" id="UP000068164"/>
    </source>
</evidence>
<dbReference type="Gene3D" id="3.10.450.620">
    <property type="entry name" value="JHP933, nucleotidyltransferase-like core domain"/>
    <property type="match status" value="1"/>
</dbReference>
<organism evidence="1 2">
    <name type="scientific">Rhizobium altiplani</name>
    <dbReference type="NCBI Taxonomy" id="1864509"/>
    <lineage>
        <taxon>Bacteria</taxon>
        <taxon>Pseudomonadati</taxon>
        <taxon>Pseudomonadota</taxon>
        <taxon>Alphaproteobacteria</taxon>
        <taxon>Hyphomicrobiales</taxon>
        <taxon>Rhizobiaceae</taxon>
        <taxon>Rhizobium/Agrobacterium group</taxon>
        <taxon>Rhizobium</taxon>
    </lineage>
</organism>
<comment type="caution">
    <text evidence="1">The sequence shown here is derived from an EMBL/GenBank/DDBJ whole genome shotgun (WGS) entry which is preliminary data.</text>
</comment>
<dbReference type="RefSeq" id="WP_062368929.1">
    <property type="nucleotide sequence ID" value="NZ_LNCD01000032.1"/>
</dbReference>
<dbReference type="Pfam" id="PF08843">
    <property type="entry name" value="AbiEii"/>
    <property type="match status" value="1"/>
</dbReference>
<dbReference type="OrthoDB" id="1550603at2"/>
<keyword evidence="2" id="KW-1185">Reference proteome</keyword>
<protein>
    <recommendedName>
        <fullName evidence="3">Nucleotidyl transferase AbiEii/AbiGii toxin family protein</fullName>
    </recommendedName>
</protein>
<gene>
    <name evidence="1" type="ORF">AS026_31905</name>
</gene>